<dbReference type="AlphaFoldDB" id="A0A0C4E8G5"/>
<dbReference type="GO" id="GO:0000981">
    <property type="term" value="F:DNA-binding transcription factor activity, RNA polymerase II-specific"/>
    <property type="evidence" value="ECO:0007669"/>
    <property type="project" value="InterPro"/>
</dbReference>
<dbReference type="GO" id="GO:0003677">
    <property type="term" value="F:DNA binding"/>
    <property type="evidence" value="ECO:0007669"/>
    <property type="project" value="UniProtKB-KW"/>
</dbReference>
<dbReference type="CDD" id="cd00067">
    <property type="entry name" value="GAL4"/>
    <property type="match status" value="1"/>
</dbReference>
<sequence length="174" mass="18929">MSDGHSDDMPARKRIAVACGRCRKRKIRCSGDPGGGMPCTNCKTANADGCQFLRVSSNTPGALPATGFFAAHVNAPRWRGRSASRVRLQHRGLACFSHAWLHAAAAGALRRRDGTPRPHDAGLPAARIDNDGGDQQQLLRQQRQQQQCRPVHARLVGVSLQLRLEYDGAFVGRL</sequence>
<organism evidence="9 10">
    <name type="scientific">Magnaporthiopsis poae (strain ATCC 64411 / 73-15)</name>
    <name type="common">Kentucky bluegrass fungus</name>
    <name type="synonym">Magnaporthe poae</name>
    <dbReference type="NCBI Taxonomy" id="644358"/>
    <lineage>
        <taxon>Eukaryota</taxon>
        <taxon>Fungi</taxon>
        <taxon>Dikarya</taxon>
        <taxon>Ascomycota</taxon>
        <taxon>Pezizomycotina</taxon>
        <taxon>Sordariomycetes</taxon>
        <taxon>Sordariomycetidae</taxon>
        <taxon>Magnaporthales</taxon>
        <taxon>Magnaporthaceae</taxon>
        <taxon>Magnaporthiopsis</taxon>
    </lineage>
</organism>
<dbReference type="InterPro" id="IPR001138">
    <property type="entry name" value="Zn2Cys6_DnaBD"/>
</dbReference>
<dbReference type="InterPro" id="IPR036864">
    <property type="entry name" value="Zn2-C6_fun-type_DNA-bd_sf"/>
</dbReference>
<evidence type="ECO:0000313" key="8">
    <source>
        <dbReference type="EMBL" id="KLU89897.1"/>
    </source>
</evidence>
<keyword evidence="3" id="KW-0238">DNA-binding</keyword>
<keyword evidence="10" id="KW-1185">Reference proteome</keyword>
<accession>A0A0C4E8G5</accession>
<dbReference type="eggNOG" id="ENOG502S7RA">
    <property type="taxonomic scope" value="Eukaryota"/>
</dbReference>
<evidence type="ECO:0000259" key="7">
    <source>
        <dbReference type="PROSITE" id="PS50048"/>
    </source>
</evidence>
<dbReference type="SUPFAM" id="SSF57701">
    <property type="entry name" value="Zn2/Cys6 DNA-binding domain"/>
    <property type="match status" value="1"/>
</dbReference>
<keyword evidence="5" id="KW-0539">Nucleus</keyword>
<dbReference type="SMART" id="SM00066">
    <property type="entry name" value="GAL4"/>
    <property type="match status" value="1"/>
</dbReference>
<dbReference type="PROSITE" id="PS00463">
    <property type="entry name" value="ZN2_CY6_FUNGAL_1"/>
    <property type="match status" value="1"/>
</dbReference>
<evidence type="ECO:0000256" key="3">
    <source>
        <dbReference type="ARBA" id="ARBA00023125"/>
    </source>
</evidence>
<dbReference type="PANTHER" id="PTHR46910">
    <property type="entry name" value="TRANSCRIPTION FACTOR PDR1"/>
    <property type="match status" value="1"/>
</dbReference>
<comment type="subcellular location">
    <subcellularLocation>
        <location evidence="1">Nucleus</location>
    </subcellularLocation>
</comment>
<evidence type="ECO:0000256" key="6">
    <source>
        <dbReference type="SAM" id="MobiDB-lite"/>
    </source>
</evidence>
<dbReference type="VEuPathDB" id="FungiDB:MAPG_08866"/>
<dbReference type="GO" id="GO:0008270">
    <property type="term" value="F:zinc ion binding"/>
    <property type="evidence" value="ECO:0007669"/>
    <property type="project" value="InterPro"/>
</dbReference>
<dbReference type="Gene3D" id="4.10.240.10">
    <property type="entry name" value="Zn(2)-C6 fungal-type DNA-binding domain"/>
    <property type="match status" value="1"/>
</dbReference>
<keyword evidence="4" id="KW-0804">Transcription</keyword>
<evidence type="ECO:0000313" key="9">
    <source>
        <dbReference type="EnsemblFungi" id="MAPG_08866T0"/>
    </source>
</evidence>
<dbReference type="InterPro" id="IPR050987">
    <property type="entry name" value="AtrR-like"/>
</dbReference>
<evidence type="ECO:0000256" key="5">
    <source>
        <dbReference type="ARBA" id="ARBA00023242"/>
    </source>
</evidence>
<evidence type="ECO:0000313" key="10">
    <source>
        <dbReference type="Proteomes" id="UP000011715"/>
    </source>
</evidence>
<evidence type="ECO:0000256" key="2">
    <source>
        <dbReference type="ARBA" id="ARBA00023015"/>
    </source>
</evidence>
<reference evidence="10" key="1">
    <citation type="submission" date="2010-05" db="EMBL/GenBank/DDBJ databases">
        <title>The genome sequence of Magnaporthe poae strain ATCC 64411.</title>
        <authorList>
            <person name="Ma L.-J."/>
            <person name="Dead R."/>
            <person name="Young S."/>
            <person name="Zeng Q."/>
            <person name="Koehrsen M."/>
            <person name="Alvarado L."/>
            <person name="Berlin A."/>
            <person name="Chapman S.B."/>
            <person name="Chen Z."/>
            <person name="Freedman E."/>
            <person name="Gellesch M."/>
            <person name="Goldberg J."/>
            <person name="Griggs A."/>
            <person name="Gujja S."/>
            <person name="Heilman E.R."/>
            <person name="Heiman D."/>
            <person name="Hepburn T."/>
            <person name="Howarth C."/>
            <person name="Jen D."/>
            <person name="Larson L."/>
            <person name="Mehta T."/>
            <person name="Neiman D."/>
            <person name="Pearson M."/>
            <person name="Roberts A."/>
            <person name="Saif S."/>
            <person name="Shea T."/>
            <person name="Shenoy N."/>
            <person name="Sisk P."/>
            <person name="Stolte C."/>
            <person name="Sykes S."/>
            <person name="Walk T."/>
            <person name="White J."/>
            <person name="Yandava C."/>
            <person name="Haas B."/>
            <person name="Nusbaum C."/>
            <person name="Birren B."/>
        </authorList>
    </citation>
    <scope>NUCLEOTIDE SEQUENCE [LARGE SCALE GENOMIC DNA]</scope>
    <source>
        <strain evidence="10">ATCC 64411 / 73-15</strain>
    </source>
</reference>
<dbReference type="Pfam" id="PF00172">
    <property type="entry name" value="Zn_clus"/>
    <property type="match status" value="1"/>
</dbReference>
<dbReference type="Proteomes" id="UP000011715">
    <property type="component" value="Unassembled WGS sequence"/>
</dbReference>
<name>A0A0C4E8G5_MAGP6</name>
<dbReference type="EnsemblFungi" id="MAPG_08866T0">
    <property type="protein sequence ID" value="MAPG_08866T0"/>
    <property type="gene ID" value="MAPG_08866"/>
</dbReference>
<keyword evidence="2" id="KW-0805">Transcription regulation</keyword>
<dbReference type="PROSITE" id="PS50048">
    <property type="entry name" value="ZN2_CY6_FUNGAL_2"/>
    <property type="match status" value="1"/>
</dbReference>
<reference evidence="9" key="5">
    <citation type="submission" date="2015-06" db="UniProtKB">
        <authorList>
            <consortium name="EnsemblFungi"/>
        </authorList>
    </citation>
    <scope>IDENTIFICATION</scope>
    <source>
        <strain evidence="9">ATCC 64411</strain>
    </source>
</reference>
<gene>
    <name evidence="8" type="ORF">MAPG_08866</name>
</gene>
<dbReference type="EMBL" id="GL876973">
    <property type="protein sequence ID" value="KLU89897.1"/>
    <property type="molecule type" value="Genomic_DNA"/>
</dbReference>
<feature type="region of interest" description="Disordered" evidence="6">
    <location>
        <begin position="111"/>
        <end position="131"/>
    </location>
</feature>
<evidence type="ECO:0000256" key="4">
    <source>
        <dbReference type="ARBA" id="ARBA00023163"/>
    </source>
</evidence>
<dbReference type="EMBL" id="ADBL01002160">
    <property type="status" value="NOT_ANNOTATED_CDS"/>
    <property type="molecule type" value="Genomic_DNA"/>
</dbReference>
<reference evidence="9" key="4">
    <citation type="journal article" date="2015" name="G3 (Bethesda)">
        <title>Genome sequences of three phytopathogenic species of the Magnaporthaceae family of fungi.</title>
        <authorList>
            <person name="Okagaki L.H."/>
            <person name="Nunes C.C."/>
            <person name="Sailsbery J."/>
            <person name="Clay B."/>
            <person name="Brown D."/>
            <person name="John T."/>
            <person name="Oh Y."/>
            <person name="Young N."/>
            <person name="Fitzgerald M."/>
            <person name="Haas B.J."/>
            <person name="Zeng Q."/>
            <person name="Young S."/>
            <person name="Adiconis X."/>
            <person name="Fan L."/>
            <person name="Levin J.Z."/>
            <person name="Mitchell T.K."/>
            <person name="Okubara P.A."/>
            <person name="Farman M.L."/>
            <person name="Kohn L.M."/>
            <person name="Birren B."/>
            <person name="Ma L.-J."/>
            <person name="Dean R.A."/>
        </authorList>
    </citation>
    <scope>NUCLEOTIDE SEQUENCE</scope>
    <source>
        <strain evidence="9">ATCC 64411 / 73-15</strain>
    </source>
</reference>
<reference evidence="8" key="2">
    <citation type="submission" date="2010-05" db="EMBL/GenBank/DDBJ databases">
        <title>The Genome Sequence of Magnaporthe poae strain ATCC 64411.</title>
        <authorList>
            <consortium name="The Broad Institute Genome Sequencing Platform"/>
            <consortium name="Broad Institute Genome Sequencing Center for Infectious Disease"/>
            <person name="Ma L.-J."/>
            <person name="Dead R."/>
            <person name="Young S."/>
            <person name="Zeng Q."/>
            <person name="Koehrsen M."/>
            <person name="Alvarado L."/>
            <person name="Berlin A."/>
            <person name="Chapman S.B."/>
            <person name="Chen Z."/>
            <person name="Freedman E."/>
            <person name="Gellesch M."/>
            <person name="Goldberg J."/>
            <person name="Griggs A."/>
            <person name="Gujja S."/>
            <person name="Heilman E.R."/>
            <person name="Heiman D."/>
            <person name="Hepburn T."/>
            <person name="Howarth C."/>
            <person name="Jen D."/>
            <person name="Larson L."/>
            <person name="Mehta T."/>
            <person name="Neiman D."/>
            <person name="Pearson M."/>
            <person name="Roberts A."/>
            <person name="Saif S."/>
            <person name="Shea T."/>
            <person name="Shenoy N."/>
            <person name="Sisk P."/>
            <person name="Stolte C."/>
            <person name="Sykes S."/>
            <person name="Walk T."/>
            <person name="White J."/>
            <person name="Yandava C."/>
            <person name="Haas B."/>
            <person name="Nusbaum C."/>
            <person name="Birren B."/>
        </authorList>
    </citation>
    <scope>NUCLEOTIDE SEQUENCE</scope>
    <source>
        <strain evidence="8">ATCC 64411</strain>
    </source>
</reference>
<dbReference type="OrthoDB" id="5394557at2759"/>
<feature type="compositionally biased region" description="Basic and acidic residues" evidence="6">
    <location>
        <begin position="111"/>
        <end position="120"/>
    </location>
</feature>
<protein>
    <recommendedName>
        <fullName evidence="7">Zn(2)-C6 fungal-type domain-containing protein</fullName>
    </recommendedName>
</protein>
<reference evidence="8" key="3">
    <citation type="submission" date="2011-03" db="EMBL/GenBank/DDBJ databases">
        <title>Annotation of Magnaporthe poae ATCC 64411.</title>
        <authorList>
            <person name="Ma L.-J."/>
            <person name="Dead R."/>
            <person name="Young S.K."/>
            <person name="Zeng Q."/>
            <person name="Gargeya S."/>
            <person name="Fitzgerald M."/>
            <person name="Haas B."/>
            <person name="Abouelleil A."/>
            <person name="Alvarado L."/>
            <person name="Arachchi H.M."/>
            <person name="Berlin A."/>
            <person name="Brown A."/>
            <person name="Chapman S.B."/>
            <person name="Chen Z."/>
            <person name="Dunbar C."/>
            <person name="Freedman E."/>
            <person name="Gearin G."/>
            <person name="Gellesch M."/>
            <person name="Goldberg J."/>
            <person name="Griggs A."/>
            <person name="Gujja S."/>
            <person name="Heiman D."/>
            <person name="Howarth C."/>
            <person name="Larson L."/>
            <person name="Lui A."/>
            <person name="MacDonald P.J.P."/>
            <person name="Mehta T."/>
            <person name="Montmayeur A."/>
            <person name="Murphy C."/>
            <person name="Neiman D."/>
            <person name="Pearson M."/>
            <person name="Priest M."/>
            <person name="Roberts A."/>
            <person name="Saif S."/>
            <person name="Shea T."/>
            <person name="Shenoy N."/>
            <person name="Sisk P."/>
            <person name="Stolte C."/>
            <person name="Sykes S."/>
            <person name="Yandava C."/>
            <person name="Wortman J."/>
            <person name="Nusbaum C."/>
            <person name="Birren B."/>
        </authorList>
    </citation>
    <scope>NUCLEOTIDE SEQUENCE</scope>
    <source>
        <strain evidence="8">ATCC 64411</strain>
    </source>
</reference>
<feature type="domain" description="Zn(2)-C6 fungal-type" evidence="7">
    <location>
        <begin position="18"/>
        <end position="52"/>
    </location>
</feature>
<proteinExistence type="predicted"/>
<dbReference type="STRING" id="644358.A0A0C4E8G5"/>
<evidence type="ECO:0000256" key="1">
    <source>
        <dbReference type="ARBA" id="ARBA00004123"/>
    </source>
</evidence>
<dbReference type="PANTHER" id="PTHR46910:SF37">
    <property type="entry name" value="ZN(II)2CYS6 TRANSCRIPTION FACTOR (EUROFUNG)"/>
    <property type="match status" value="1"/>
</dbReference>
<dbReference type="GO" id="GO:0005634">
    <property type="term" value="C:nucleus"/>
    <property type="evidence" value="ECO:0007669"/>
    <property type="project" value="UniProtKB-SubCell"/>
</dbReference>